<evidence type="ECO:0000313" key="2">
    <source>
        <dbReference type="EMBL" id="KAG0467386.1"/>
    </source>
</evidence>
<feature type="compositionally biased region" description="Gly residues" evidence="1">
    <location>
        <begin position="46"/>
        <end position="60"/>
    </location>
</feature>
<dbReference type="OrthoDB" id="2789670at2759"/>
<evidence type="ECO:0000256" key="1">
    <source>
        <dbReference type="SAM" id="MobiDB-lite"/>
    </source>
</evidence>
<gene>
    <name evidence="2" type="ORF">HPP92_018966</name>
</gene>
<evidence type="ECO:0000313" key="3">
    <source>
        <dbReference type="Proteomes" id="UP000636800"/>
    </source>
</evidence>
<sequence length="67" mass="6571">MQRAADVAGLQAQGCMVGPTLLAEAIADCLEFIRRTSVSEQDGSAAAGGGDGEGTSGGGRRCSSGVL</sequence>
<feature type="region of interest" description="Disordered" evidence="1">
    <location>
        <begin position="38"/>
        <end position="67"/>
    </location>
</feature>
<dbReference type="AlphaFoldDB" id="A0A835QAV9"/>
<comment type="caution">
    <text evidence="2">The sequence shown here is derived from an EMBL/GenBank/DDBJ whole genome shotgun (WGS) entry which is preliminary data.</text>
</comment>
<name>A0A835QAV9_VANPL</name>
<reference evidence="2 3" key="1">
    <citation type="journal article" date="2020" name="Nat. Food">
        <title>A phased Vanilla planifolia genome enables genetic improvement of flavour and production.</title>
        <authorList>
            <person name="Hasing T."/>
            <person name="Tang H."/>
            <person name="Brym M."/>
            <person name="Khazi F."/>
            <person name="Huang T."/>
            <person name="Chambers A.H."/>
        </authorList>
    </citation>
    <scope>NUCLEOTIDE SEQUENCE [LARGE SCALE GENOMIC DNA]</scope>
    <source>
        <tissue evidence="2">Leaf</tissue>
    </source>
</reference>
<protein>
    <submittedName>
        <fullName evidence="2">Uncharacterized protein</fullName>
    </submittedName>
</protein>
<accession>A0A835QAV9</accession>
<dbReference type="Proteomes" id="UP000636800">
    <property type="component" value="Unassembled WGS sequence"/>
</dbReference>
<organism evidence="2 3">
    <name type="scientific">Vanilla planifolia</name>
    <name type="common">Vanilla</name>
    <dbReference type="NCBI Taxonomy" id="51239"/>
    <lineage>
        <taxon>Eukaryota</taxon>
        <taxon>Viridiplantae</taxon>
        <taxon>Streptophyta</taxon>
        <taxon>Embryophyta</taxon>
        <taxon>Tracheophyta</taxon>
        <taxon>Spermatophyta</taxon>
        <taxon>Magnoliopsida</taxon>
        <taxon>Liliopsida</taxon>
        <taxon>Asparagales</taxon>
        <taxon>Orchidaceae</taxon>
        <taxon>Vanilloideae</taxon>
        <taxon>Vanilleae</taxon>
        <taxon>Vanilla</taxon>
    </lineage>
</organism>
<dbReference type="EMBL" id="JADCNL010000009">
    <property type="protein sequence ID" value="KAG0467386.1"/>
    <property type="molecule type" value="Genomic_DNA"/>
</dbReference>
<proteinExistence type="predicted"/>
<keyword evidence="3" id="KW-1185">Reference proteome</keyword>